<dbReference type="InParanoid" id="A0A0D0E2E9"/>
<evidence type="ECO:0000256" key="1">
    <source>
        <dbReference type="SAM" id="MobiDB-lite"/>
    </source>
</evidence>
<evidence type="ECO:0000313" key="3">
    <source>
        <dbReference type="Proteomes" id="UP000054538"/>
    </source>
</evidence>
<name>A0A0D0E2E9_9AGAM</name>
<proteinExistence type="predicted"/>
<feature type="region of interest" description="Disordered" evidence="1">
    <location>
        <begin position="129"/>
        <end position="155"/>
    </location>
</feature>
<evidence type="ECO:0000313" key="2">
    <source>
        <dbReference type="EMBL" id="KIK94754.1"/>
    </source>
</evidence>
<dbReference type="OrthoDB" id="3269666at2759"/>
<feature type="compositionally biased region" description="Polar residues" evidence="1">
    <location>
        <begin position="1"/>
        <end position="12"/>
    </location>
</feature>
<dbReference type="Proteomes" id="UP000054538">
    <property type="component" value="Unassembled WGS sequence"/>
</dbReference>
<organism evidence="2 3">
    <name type="scientific">Paxillus rubicundulus Ve08.2h10</name>
    <dbReference type="NCBI Taxonomy" id="930991"/>
    <lineage>
        <taxon>Eukaryota</taxon>
        <taxon>Fungi</taxon>
        <taxon>Dikarya</taxon>
        <taxon>Basidiomycota</taxon>
        <taxon>Agaricomycotina</taxon>
        <taxon>Agaricomycetes</taxon>
        <taxon>Agaricomycetidae</taxon>
        <taxon>Boletales</taxon>
        <taxon>Paxilineae</taxon>
        <taxon>Paxillaceae</taxon>
        <taxon>Paxillus</taxon>
    </lineage>
</organism>
<dbReference type="AlphaFoldDB" id="A0A0D0E2E9"/>
<dbReference type="STRING" id="930991.A0A0D0E2E9"/>
<feature type="compositionally biased region" description="Polar residues" evidence="1">
    <location>
        <begin position="136"/>
        <end position="151"/>
    </location>
</feature>
<feature type="compositionally biased region" description="Basic and acidic residues" evidence="1">
    <location>
        <begin position="248"/>
        <end position="259"/>
    </location>
</feature>
<accession>A0A0D0E2E9</accession>
<protein>
    <submittedName>
        <fullName evidence="2">Uncharacterized protein</fullName>
    </submittedName>
</protein>
<reference evidence="2 3" key="1">
    <citation type="submission" date="2014-04" db="EMBL/GenBank/DDBJ databases">
        <authorList>
            <consortium name="DOE Joint Genome Institute"/>
            <person name="Kuo A."/>
            <person name="Kohler A."/>
            <person name="Jargeat P."/>
            <person name="Nagy L.G."/>
            <person name="Floudas D."/>
            <person name="Copeland A."/>
            <person name="Barry K.W."/>
            <person name="Cichocki N."/>
            <person name="Veneault-Fourrey C."/>
            <person name="LaButti K."/>
            <person name="Lindquist E.A."/>
            <person name="Lipzen A."/>
            <person name="Lundell T."/>
            <person name="Morin E."/>
            <person name="Murat C."/>
            <person name="Sun H."/>
            <person name="Tunlid A."/>
            <person name="Henrissat B."/>
            <person name="Grigoriev I.V."/>
            <person name="Hibbett D.S."/>
            <person name="Martin F."/>
            <person name="Nordberg H.P."/>
            <person name="Cantor M.N."/>
            <person name="Hua S.X."/>
        </authorList>
    </citation>
    <scope>NUCLEOTIDE SEQUENCE [LARGE SCALE GENOMIC DNA]</scope>
    <source>
        <strain evidence="2 3">Ve08.2h10</strain>
    </source>
</reference>
<feature type="region of interest" description="Disordered" evidence="1">
    <location>
        <begin position="180"/>
        <end position="206"/>
    </location>
</feature>
<feature type="compositionally biased region" description="Basic and acidic residues" evidence="1">
    <location>
        <begin position="267"/>
        <end position="276"/>
    </location>
</feature>
<sequence>MSNLQGSISNVEEAQGVDRVQHETTAASAQAEAPTPEVARQVEKNAVQAKEVAEKAALAAKGMGPEITGEPLSGFDVLKRESAAKTNAAVVEGQHDTQSAIGASERYFNQAKSVVGSVFASARDILRGRTDGQIHPQGSSTGIATPESTNLRGKADDVLASLQSTAGSAIGTTQQYLASAQATAQPHGESTGEALESRAAAAKAAAQLHIDEARETTHGHLGIGAKSGAVTPPASARSDRPLTNLPIDAKETSGSERRTATTMAGADRSKLEPGVG</sequence>
<reference evidence="3" key="2">
    <citation type="submission" date="2015-01" db="EMBL/GenBank/DDBJ databases">
        <title>Evolutionary Origins and Diversification of the Mycorrhizal Mutualists.</title>
        <authorList>
            <consortium name="DOE Joint Genome Institute"/>
            <consortium name="Mycorrhizal Genomics Consortium"/>
            <person name="Kohler A."/>
            <person name="Kuo A."/>
            <person name="Nagy L.G."/>
            <person name="Floudas D."/>
            <person name="Copeland A."/>
            <person name="Barry K.W."/>
            <person name="Cichocki N."/>
            <person name="Veneault-Fourrey C."/>
            <person name="LaButti K."/>
            <person name="Lindquist E.A."/>
            <person name="Lipzen A."/>
            <person name="Lundell T."/>
            <person name="Morin E."/>
            <person name="Murat C."/>
            <person name="Riley R."/>
            <person name="Ohm R."/>
            <person name="Sun H."/>
            <person name="Tunlid A."/>
            <person name="Henrissat B."/>
            <person name="Grigoriev I.V."/>
            <person name="Hibbett D.S."/>
            <person name="Martin F."/>
        </authorList>
    </citation>
    <scope>NUCLEOTIDE SEQUENCE [LARGE SCALE GENOMIC DNA]</scope>
    <source>
        <strain evidence="3">Ve08.2h10</strain>
    </source>
</reference>
<gene>
    <name evidence="2" type="ORF">PAXRUDRAFT_142190</name>
</gene>
<dbReference type="HOGENOM" id="CLU_088001_0_0_1"/>
<feature type="region of interest" description="Disordered" evidence="1">
    <location>
        <begin position="1"/>
        <end position="38"/>
    </location>
</feature>
<keyword evidence="3" id="KW-1185">Reference proteome</keyword>
<feature type="region of interest" description="Disordered" evidence="1">
    <location>
        <begin position="221"/>
        <end position="276"/>
    </location>
</feature>
<dbReference type="EMBL" id="KN825086">
    <property type="protein sequence ID" value="KIK94754.1"/>
    <property type="molecule type" value="Genomic_DNA"/>
</dbReference>